<dbReference type="SUPFAM" id="SSF53448">
    <property type="entry name" value="Nucleotide-diphospho-sugar transferases"/>
    <property type="match status" value="1"/>
</dbReference>
<protein>
    <submittedName>
        <fullName evidence="1">Putative dolichol monophosphate mannose synthase</fullName>
    </submittedName>
</protein>
<organism evidence="1">
    <name type="scientific">uncultured marine phage</name>
    <dbReference type="NCBI Taxonomy" id="707152"/>
    <lineage>
        <taxon>Viruses</taxon>
        <taxon>environmental samples</taxon>
    </lineage>
</organism>
<gene>
    <name evidence="1" type="ORF">SLAVMIC_00782</name>
</gene>
<accession>A0A8D9CCR8</accession>
<dbReference type="Gene3D" id="3.90.550.10">
    <property type="entry name" value="Spore Coat Polysaccharide Biosynthesis Protein SpsA, Chain A"/>
    <property type="match status" value="1"/>
</dbReference>
<name>A0A8D9CCR8_9VIRU</name>
<evidence type="ECO:0000313" key="1">
    <source>
        <dbReference type="EMBL" id="CAG7581316.1"/>
    </source>
</evidence>
<proteinExistence type="predicted"/>
<sequence length="267" mass="30930">MRVLYVQPIFIPSEYMLERNLRSVRSISNILKNNSDDIEVEIRLAGWSLTDDLWDRFVSEVVKQRYSKIKIERYDKNFGKAYCVNKLSEEIDNYDYMLSADSDIVFMDIPNMLSRLGSMARKVSNFTGKDFGMFALNQAEHNCHMVNDLNESFEFEEERVVWNNYPGFIAGGCIFTSKDNWKKCGGYKEMGVYAGDDAYFLIDTNKNGNTFGMIESISVIHPLDDNKEYAKWKGTVCQRDTNGVDDSLNNDQIKEATEFWVKQNKES</sequence>
<dbReference type="EMBL" id="OU342829">
    <property type="protein sequence ID" value="CAG7581316.1"/>
    <property type="molecule type" value="Genomic_DNA"/>
</dbReference>
<dbReference type="InterPro" id="IPR029044">
    <property type="entry name" value="Nucleotide-diphossugar_trans"/>
</dbReference>
<reference evidence="1" key="1">
    <citation type="submission" date="2021-06" db="EMBL/GenBank/DDBJ databases">
        <authorList>
            <person name="Gannon L."/>
            <person name="Redgwell R T."/>
            <person name="Michniewski S."/>
            <person name="Harrison D C."/>
            <person name="Millard A."/>
        </authorList>
    </citation>
    <scope>NUCLEOTIDE SEQUENCE</scope>
</reference>